<organism evidence="1">
    <name type="scientific">Marseillevirus LCMAC101</name>
    <dbReference type="NCBI Taxonomy" id="2506602"/>
    <lineage>
        <taxon>Viruses</taxon>
        <taxon>Varidnaviria</taxon>
        <taxon>Bamfordvirae</taxon>
        <taxon>Nucleocytoviricota</taxon>
        <taxon>Megaviricetes</taxon>
        <taxon>Pimascovirales</taxon>
        <taxon>Pimascovirales incertae sedis</taxon>
        <taxon>Marseilleviridae</taxon>
    </lineage>
</organism>
<reference evidence="1" key="1">
    <citation type="journal article" date="2019" name="MBio">
        <title>Virus Genomes from Deep Sea Sediments Expand the Ocean Megavirome and Support Independent Origins of Viral Gigantism.</title>
        <authorList>
            <person name="Backstrom D."/>
            <person name="Yutin N."/>
            <person name="Jorgensen S.L."/>
            <person name="Dharamshi J."/>
            <person name="Homa F."/>
            <person name="Zaremba-Niedwiedzka K."/>
            <person name="Spang A."/>
            <person name="Wolf Y.I."/>
            <person name="Koonin E.V."/>
            <person name="Ettema T.J."/>
        </authorList>
    </citation>
    <scope>NUCLEOTIDE SEQUENCE</scope>
</reference>
<gene>
    <name evidence="1" type="ORF">LCMAC101_07910</name>
</gene>
<protein>
    <submittedName>
        <fullName evidence="1">Uncharacterized protein</fullName>
    </submittedName>
</protein>
<accession>A0A481YUL7</accession>
<evidence type="ECO:0000313" key="1">
    <source>
        <dbReference type="EMBL" id="QBK86196.1"/>
    </source>
</evidence>
<proteinExistence type="predicted"/>
<sequence>MDFLLLGRRKSPKEKKVPQGEEVLRLGGKKVNSKMIFISQIQNFEFVTDGIPYLF</sequence>
<name>A0A481YUL7_9VIRU</name>
<dbReference type="EMBL" id="MK500333">
    <property type="protein sequence ID" value="QBK86196.1"/>
    <property type="molecule type" value="Genomic_DNA"/>
</dbReference>